<feature type="chain" id="PRO_5022162275" evidence="1">
    <location>
        <begin position="21"/>
        <end position="149"/>
    </location>
</feature>
<accession>A0A517LAC8</accession>
<evidence type="ECO:0000256" key="1">
    <source>
        <dbReference type="SAM" id="SignalP"/>
    </source>
</evidence>
<proteinExistence type="predicted"/>
<dbReference type="Gene3D" id="2.60.20.10">
    <property type="entry name" value="Crystallins"/>
    <property type="match status" value="1"/>
</dbReference>
<keyword evidence="1" id="KW-0732">Signal</keyword>
<evidence type="ECO:0000313" key="3">
    <source>
        <dbReference type="Proteomes" id="UP000316270"/>
    </source>
</evidence>
<organism evidence="2 3">
    <name type="scientific">Venturia effusa</name>
    <dbReference type="NCBI Taxonomy" id="50376"/>
    <lineage>
        <taxon>Eukaryota</taxon>
        <taxon>Fungi</taxon>
        <taxon>Dikarya</taxon>
        <taxon>Ascomycota</taxon>
        <taxon>Pezizomycotina</taxon>
        <taxon>Dothideomycetes</taxon>
        <taxon>Pleosporomycetidae</taxon>
        <taxon>Venturiales</taxon>
        <taxon>Venturiaceae</taxon>
        <taxon>Venturia</taxon>
    </lineage>
</organism>
<protein>
    <submittedName>
        <fullName evidence="2">Uncharacterized protein</fullName>
    </submittedName>
</protein>
<gene>
    <name evidence="2" type="ORF">FKW77_001000</name>
</gene>
<dbReference type="AlphaFoldDB" id="A0A517LAC8"/>
<evidence type="ECO:0000313" key="2">
    <source>
        <dbReference type="EMBL" id="QDS72581.1"/>
    </source>
</evidence>
<feature type="signal peptide" evidence="1">
    <location>
        <begin position="1"/>
        <end position="20"/>
    </location>
</feature>
<keyword evidence="3" id="KW-1185">Reference proteome</keyword>
<sequence length="149" mass="16501">MQITTLLLAATALLASTLHANPIQSRATTIKPNLVRQETTVHYLRVCEHIGYKGECASIEAPEGQCVNIPDTLSQKVSSMRIPKGTHCLFLDKEDCPGHECADKKHCAAFDHDRAWLKSCGGWLVGKAWAGCRSGWNDRFQSVKCYTKN</sequence>
<dbReference type="OrthoDB" id="3921152at2759"/>
<reference evidence="2 3" key="1">
    <citation type="submission" date="2019-07" db="EMBL/GenBank/DDBJ databases">
        <title>Finished genome of Venturia effusa.</title>
        <authorList>
            <person name="Young C.A."/>
            <person name="Cox M.P."/>
            <person name="Ganley A.R.D."/>
            <person name="David W.J."/>
        </authorList>
    </citation>
    <scope>NUCLEOTIDE SEQUENCE [LARGE SCALE GENOMIC DNA]</scope>
    <source>
        <strain evidence="3">albino</strain>
    </source>
</reference>
<dbReference type="Proteomes" id="UP000316270">
    <property type="component" value="Chromosome 8"/>
</dbReference>
<name>A0A517LAC8_9PEZI</name>
<dbReference type="EMBL" id="CP042192">
    <property type="protein sequence ID" value="QDS72581.1"/>
    <property type="molecule type" value="Genomic_DNA"/>
</dbReference>